<keyword evidence="3" id="KW-1185">Reference proteome</keyword>
<evidence type="ECO:0000256" key="1">
    <source>
        <dbReference type="SAM" id="Coils"/>
    </source>
</evidence>
<dbReference type="Proteomes" id="UP000287687">
    <property type="component" value="Unassembled WGS sequence"/>
</dbReference>
<feature type="coiled-coil region" evidence="1">
    <location>
        <begin position="80"/>
        <end position="114"/>
    </location>
</feature>
<organism evidence="2 3">
    <name type="scientific">Neorhizobium lilium</name>
    <dbReference type="NCBI Taxonomy" id="2503024"/>
    <lineage>
        <taxon>Bacteria</taxon>
        <taxon>Pseudomonadati</taxon>
        <taxon>Pseudomonadota</taxon>
        <taxon>Alphaproteobacteria</taxon>
        <taxon>Hyphomicrobiales</taxon>
        <taxon>Rhizobiaceae</taxon>
        <taxon>Rhizobium/Agrobacterium group</taxon>
        <taxon>Neorhizobium</taxon>
    </lineage>
</organism>
<dbReference type="InterPro" id="IPR036410">
    <property type="entry name" value="HSP_DnaJ_Cys-rich_dom_sf"/>
</dbReference>
<comment type="caution">
    <text evidence="2">The sequence shown here is derived from an EMBL/GenBank/DDBJ whole genome shotgun (WGS) entry which is preliminary data.</text>
</comment>
<accession>A0A444LGY7</accession>
<proteinExistence type="predicted"/>
<dbReference type="SUPFAM" id="SSF57938">
    <property type="entry name" value="DnaJ/Hsp40 cysteine-rich domain"/>
    <property type="match status" value="1"/>
</dbReference>
<name>A0A444LGY7_9HYPH</name>
<dbReference type="AlphaFoldDB" id="A0A444LGY7"/>
<evidence type="ECO:0000313" key="3">
    <source>
        <dbReference type="Proteomes" id="UP000287687"/>
    </source>
</evidence>
<dbReference type="EMBL" id="SBIP01000002">
    <property type="protein sequence ID" value="RWX78249.1"/>
    <property type="molecule type" value="Genomic_DNA"/>
</dbReference>
<keyword evidence="1" id="KW-0175">Coiled coil</keyword>
<gene>
    <name evidence="2" type="ORF">EPK99_06330</name>
</gene>
<protein>
    <submittedName>
        <fullName evidence="2">Uncharacterized protein</fullName>
    </submittedName>
</protein>
<evidence type="ECO:0000313" key="2">
    <source>
        <dbReference type="EMBL" id="RWX78249.1"/>
    </source>
</evidence>
<dbReference type="OrthoDB" id="8411000at2"/>
<reference evidence="2 3" key="1">
    <citation type="submission" date="2019-01" db="EMBL/GenBank/DDBJ databases">
        <title>The draft genome of Rhizobium sp. 24NR.</title>
        <authorList>
            <person name="Liu L."/>
            <person name="Liang L."/>
            <person name="Shi S."/>
            <person name="Xu L."/>
            <person name="Wang X."/>
            <person name="Li L."/>
            <person name="Zhang X."/>
        </authorList>
    </citation>
    <scope>NUCLEOTIDE SEQUENCE [LARGE SCALE GENOMIC DNA]</scope>
    <source>
        <strain evidence="2 3">24NR</strain>
    </source>
</reference>
<sequence>MSDLIKRLRSTRDCTVCDGDGIKDNGKECGGCDGTGKVQVYDRTGPEAADEIEMLRAGIKRLSDEEELCAETTGDDPFSMVYLSAKLAAVEAELAKANRDMDTYREYADQKSEQVIVLQQDDRRLREALAEIANSDDVDNALDPERNKRLAKATLSAVAEAAL</sequence>
<dbReference type="RefSeq" id="WP_128442227.1">
    <property type="nucleotide sequence ID" value="NZ_SBIP01000002.1"/>
</dbReference>